<dbReference type="InterPro" id="IPR004541">
    <property type="entry name" value="Transl_elong_EFTu/EF1A_bac/org"/>
</dbReference>
<evidence type="ECO:0000256" key="7">
    <source>
        <dbReference type="ARBA" id="ARBA00022917"/>
    </source>
</evidence>
<dbReference type="Pfam" id="PF03144">
    <property type="entry name" value="GTP_EFTU_D2"/>
    <property type="match status" value="1"/>
</dbReference>
<dbReference type="PROSITE" id="PS51722">
    <property type="entry name" value="G_TR_2"/>
    <property type="match status" value="1"/>
</dbReference>
<gene>
    <name evidence="13" type="primary">tuf</name>
    <name evidence="15" type="ORF">SAMN06295910_1479</name>
</gene>
<dbReference type="Pfam" id="PF00009">
    <property type="entry name" value="GTP_EFTU"/>
    <property type="match status" value="1"/>
</dbReference>
<dbReference type="EMBL" id="LT840185">
    <property type="protein sequence ID" value="SMF67236.1"/>
    <property type="molecule type" value="Genomic_DNA"/>
</dbReference>
<feature type="binding site" evidence="13">
    <location>
        <begin position="19"/>
        <end position="26"/>
    </location>
    <ligand>
        <name>GTP</name>
        <dbReference type="ChEBI" id="CHEBI:37565"/>
    </ligand>
</feature>
<keyword evidence="4 13" id="KW-0251">Elongation factor</keyword>
<feature type="binding site" evidence="13">
    <location>
        <position position="26"/>
    </location>
    <ligand>
        <name>Mg(2+)</name>
        <dbReference type="ChEBI" id="CHEBI:18420"/>
    </ligand>
</feature>
<dbReference type="NCBIfam" id="TIGR00231">
    <property type="entry name" value="small_GTP"/>
    <property type="match status" value="1"/>
</dbReference>
<dbReference type="NCBIfam" id="NF000766">
    <property type="entry name" value="PRK00049.1"/>
    <property type="match status" value="1"/>
</dbReference>
<dbReference type="InterPro" id="IPR033720">
    <property type="entry name" value="EFTU_2"/>
</dbReference>
<evidence type="ECO:0000256" key="4">
    <source>
        <dbReference type="ARBA" id="ARBA00022768"/>
    </source>
</evidence>
<comment type="function">
    <text evidence="10">May play an important regulatory role in cell growth and in the bacterial response to nutrient deprivation.</text>
</comment>
<dbReference type="PRINTS" id="PR00315">
    <property type="entry name" value="ELONGATNFCT"/>
</dbReference>
<dbReference type="InterPro" id="IPR031157">
    <property type="entry name" value="G_TR_CS"/>
</dbReference>
<comment type="similarity">
    <text evidence="1 13">Belongs to the TRAFAC class translation factor GTPase superfamily. Classic translation factor GTPase family. EF-Tu/EF-1A subfamily.</text>
</comment>
<organism evidence="15 16">
    <name type="scientific">Allosphingosinicella indica</name>
    <dbReference type="NCBI Taxonomy" id="941907"/>
    <lineage>
        <taxon>Bacteria</taxon>
        <taxon>Pseudomonadati</taxon>
        <taxon>Pseudomonadota</taxon>
        <taxon>Alphaproteobacteria</taxon>
        <taxon>Sphingomonadales</taxon>
        <taxon>Sphingomonadaceae</taxon>
        <taxon>Allosphingosinicella</taxon>
    </lineage>
</organism>
<reference evidence="16" key="1">
    <citation type="submission" date="2017-04" db="EMBL/GenBank/DDBJ databases">
        <authorList>
            <person name="Varghese N."/>
            <person name="Submissions S."/>
        </authorList>
    </citation>
    <scope>NUCLEOTIDE SEQUENCE [LARGE SCALE GENOMIC DNA]</scope>
    <source>
        <strain evidence="16">Dd16</strain>
    </source>
</reference>
<dbReference type="InterPro" id="IPR027417">
    <property type="entry name" value="P-loop_NTPase"/>
</dbReference>
<dbReference type="CDD" id="cd03697">
    <property type="entry name" value="EFTU_II"/>
    <property type="match status" value="1"/>
</dbReference>
<evidence type="ECO:0000256" key="1">
    <source>
        <dbReference type="ARBA" id="ARBA00007249"/>
    </source>
</evidence>
<keyword evidence="8 13" id="KW-0342">GTP-binding</keyword>
<evidence type="ECO:0000259" key="14">
    <source>
        <dbReference type="PROSITE" id="PS51722"/>
    </source>
</evidence>
<dbReference type="CDD" id="cd01884">
    <property type="entry name" value="EF_Tu"/>
    <property type="match status" value="1"/>
</dbReference>
<dbReference type="GO" id="GO:0005829">
    <property type="term" value="C:cytosol"/>
    <property type="evidence" value="ECO:0007669"/>
    <property type="project" value="TreeGrafter"/>
</dbReference>
<evidence type="ECO:0000256" key="8">
    <source>
        <dbReference type="ARBA" id="ARBA00023134"/>
    </source>
</evidence>
<dbReference type="STRING" id="941907.SAMN06295910_1479"/>
<dbReference type="EC" id="3.6.5.3" evidence="13"/>
<feature type="binding site" evidence="13">
    <location>
        <begin position="81"/>
        <end position="85"/>
    </location>
    <ligand>
        <name>GTP</name>
        <dbReference type="ChEBI" id="CHEBI:37565"/>
    </ligand>
</feature>
<dbReference type="SUPFAM" id="SSF52540">
    <property type="entry name" value="P-loop containing nucleoside triphosphate hydrolases"/>
    <property type="match status" value="1"/>
</dbReference>
<dbReference type="RefSeq" id="WP_085218205.1">
    <property type="nucleotide sequence ID" value="NZ_LT840185.1"/>
</dbReference>
<comment type="catalytic activity">
    <reaction evidence="13">
        <text>GTP + H2O = GDP + phosphate + H(+)</text>
        <dbReference type="Rhea" id="RHEA:19669"/>
        <dbReference type="ChEBI" id="CHEBI:15377"/>
        <dbReference type="ChEBI" id="CHEBI:15378"/>
        <dbReference type="ChEBI" id="CHEBI:37565"/>
        <dbReference type="ChEBI" id="CHEBI:43474"/>
        <dbReference type="ChEBI" id="CHEBI:58189"/>
        <dbReference type="EC" id="3.6.5.3"/>
    </reaction>
</comment>
<dbReference type="PROSITE" id="PS00301">
    <property type="entry name" value="G_TR_1"/>
    <property type="match status" value="1"/>
</dbReference>
<protein>
    <recommendedName>
        <fullName evidence="9 13">Elongation factor Tu</fullName>
        <shortName evidence="13">EF-Tu</shortName>
        <ecNumber evidence="13">3.6.5.3</ecNumber>
    </recommendedName>
</protein>
<keyword evidence="13" id="KW-0963">Cytoplasm</keyword>
<evidence type="ECO:0000256" key="9">
    <source>
        <dbReference type="ARBA" id="ARBA00029554"/>
    </source>
</evidence>
<dbReference type="NCBIfam" id="TIGR00485">
    <property type="entry name" value="EF-Tu"/>
    <property type="match status" value="1"/>
</dbReference>
<keyword evidence="3 13" id="KW-0547">Nucleotide-binding</keyword>
<comment type="subcellular location">
    <subcellularLocation>
        <location evidence="13">Cytoplasm</location>
    </subcellularLocation>
</comment>
<dbReference type="InterPro" id="IPR004161">
    <property type="entry name" value="EFTu-like_2"/>
</dbReference>
<evidence type="ECO:0000256" key="6">
    <source>
        <dbReference type="ARBA" id="ARBA00022842"/>
    </source>
</evidence>
<dbReference type="InterPro" id="IPR000795">
    <property type="entry name" value="T_Tr_GTP-bd_dom"/>
</dbReference>
<proteinExistence type="inferred from homology"/>
<feature type="binding site" evidence="13">
    <location>
        <begin position="136"/>
        <end position="139"/>
    </location>
    <ligand>
        <name>GTP</name>
        <dbReference type="ChEBI" id="CHEBI:37565"/>
    </ligand>
</feature>
<dbReference type="InterPro" id="IPR009000">
    <property type="entry name" value="Transl_B-barrel_sf"/>
</dbReference>
<evidence type="ECO:0000256" key="10">
    <source>
        <dbReference type="ARBA" id="ARBA00058140"/>
    </source>
</evidence>
<sequence length="396" mass="42894">MAKAKFERTKPHCNIGTIGHVDHGKTSLTAAITKVLAETGGATFTSYDNIDKAPEERERGITISTAHVEYETSDRHYAHVDCPGHADYVKNMITGAAQMDGGILVVSAADGPMPQTREHILLARQVGVPALVVFMNKVDQVDDEELLELVELEIRELLSSYDFPGDDIPVIKGSALAALEDSDRKIGHDAILELMKAVDSYIPQPERPLDKPFLMPIEDVFSISGRGTVVTGRVETGIVKVGEEVEIVGIKDTKKTTVTGVEMFRKLLDQGQAGDNIGALIRGVGREEVERGQVLAKPGSITPHTDFSAEVYVLSKDEGGRHTPFFANYRPQFYFRTTDVTGEVVLPEGTEMVMPGDNVTLGVKLIAPIAMDQGLRFAIREGGRTVGAGVVGTITK</sequence>
<keyword evidence="2 13" id="KW-0479">Metal-binding</keyword>
<evidence type="ECO:0000313" key="16">
    <source>
        <dbReference type="Proteomes" id="UP000192934"/>
    </source>
</evidence>
<evidence type="ECO:0000313" key="15">
    <source>
        <dbReference type="EMBL" id="SMF67236.1"/>
    </source>
</evidence>
<comment type="function">
    <text evidence="13">GTP hydrolase that promotes the GTP-dependent binding of aminoacyl-tRNA to the A-site of ribosomes during protein biosynthesis.</text>
</comment>
<evidence type="ECO:0000256" key="5">
    <source>
        <dbReference type="ARBA" id="ARBA00022801"/>
    </source>
</evidence>
<dbReference type="FunFam" id="2.40.30.10:FF:000001">
    <property type="entry name" value="Elongation factor Tu"/>
    <property type="match status" value="1"/>
</dbReference>
<dbReference type="NCBIfam" id="NF009372">
    <property type="entry name" value="PRK12735.1"/>
    <property type="match status" value="1"/>
</dbReference>
<feature type="domain" description="Tr-type G" evidence="14">
    <location>
        <begin position="10"/>
        <end position="206"/>
    </location>
</feature>
<dbReference type="GO" id="GO:0000287">
    <property type="term" value="F:magnesium ion binding"/>
    <property type="evidence" value="ECO:0007669"/>
    <property type="project" value="UniProtKB-UniRule"/>
</dbReference>
<dbReference type="InterPro" id="IPR005225">
    <property type="entry name" value="Small_GTP-bd"/>
</dbReference>
<dbReference type="OrthoDB" id="9804504at2"/>
<dbReference type="Pfam" id="PF03143">
    <property type="entry name" value="GTP_EFTU_D3"/>
    <property type="match status" value="1"/>
</dbReference>
<dbReference type="FunFam" id="3.40.50.300:FF:000003">
    <property type="entry name" value="Elongation factor Tu"/>
    <property type="match status" value="1"/>
</dbReference>
<dbReference type="GO" id="GO:0003746">
    <property type="term" value="F:translation elongation factor activity"/>
    <property type="evidence" value="ECO:0007669"/>
    <property type="project" value="UniProtKB-UniRule"/>
</dbReference>
<dbReference type="InterPro" id="IPR009001">
    <property type="entry name" value="Transl_elong_EF1A/Init_IF2_C"/>
</dbReference>
<dbReference type="Gene3D" id="3.40.50.300">
    <property type="entry name" value="P-loop containing nucleotide triphosphate hydrolases"/>
    <property type="match status" value="1"/>
</dbReference>
<dbReference type="InterPro" id="IPR050055">
    <property type="entry name" value="EF-Tu_GTPase"/>
</dbReference>
<name>A0A1X7GCF0_9SPHN</name>
<evidence type="ECO:0000256" key="12">
    <source>
        <dbReference type="ARBA" id="ARBA00064283"/>
    </source>
</evidence>
<evidence type="ECO:0000256" key="3">
    <source>
        <dbReference type="ARBA" id="ARBA00022741"/>
    </source>
</evidence>
<dbReference type="GO" id="GO:0003924">
    <property type="term" value="F:GTPase activity"/>
    <property type="evidence" value="ECO:0007669"/>
    <property type="project" value="UniProtKB-UniRule"/>
</dbReference>
<dbReference type="Gene3D" id="2.40.30.10">
    <property type="entry name" value="Translation factors"/>
    <property type="match status" value="2"/>
</dbReference>
<dbReference type="Proteomes" id="UP000192934">
    <property type="component" value="Chromosome I"/>
</dbReference>
<dbReference type="SUPFAM" id="SSF50465">
    <property type="entry name" value="EF-Tu/eEF-1alpha/eIF2-gamma C-terminal domain"/>
    <property type="match status" value="1"/>
</dbReference>
<dbReference type="NCBIfam" id="NF009373">
    <property type="entry name" value="PRK12736.1"/>
    <property type="match status" value="1"/>
</dbReference>
<evidence type="ECO:0000256" key="13">
    <source>
        <dbReference type="HAMAP-Rule" id="MF_00118"/>
    </source>
</evidence>
<comment type="subunit">
    <text evidence="11">Monomer. Heterotetramer composed of two EF-Ts.EF-Tu dimer complexes.</text>
</comment>
<dbReference type="PANTHER" id="PTHR43721:SF22">
    <property type="entry name" value="ELONGATION FACTOR TU, MITOCHONDRIAL"/>
    <property type="match status" value="1"/>
</dbReference>
<dbReference type="CDD" id="cd03707">
    <property type="entry name" value="EFTU_III"/>
    <property type="match status" value="1"/>
</dbReference>
<comment type="subunit">
    <text evidence="12">(Microbial infection) Upon infection by bacteriophage Qbeta, part of the viral RNA-dependent RNA polymerase complex, the other subunits are the viral replicase catalytic subunit (AC P14647), host ribosomal protein S1 and EF-Ts.</text>
</comment>
<dbReference type="PANTHER" id="PTHR43721">
    <property type="entry name" value="ELONGATION FACTOR TU-RELATED"/>
    <property type="match status" value="1"/>
</dbReference>
<dbReference type="HAMAP" id="MF_00118_B">
    <property type="entry name" value="EF_Tu_B"/>
    <property type="match status" value="1"/>
</dbReference>
<dbReference type="AlphaFoldDB" id="A0A1X7GCF0"/>
<dbReference type="SUPFAM" id="SSF50447">
    <property type="entry name" value="Translation proteins"/>
    <property type="match status" value="1"/>
</dbReference>
<keyword evidence="7 13" id="KW-0648">Protein biosynthesis</keyword>
<keyword evidence="6 13" id="KW-0460">Magnesium</keyword>
<dbReference type="InterPro" id="IPR004160">
    <property type="entry name" value="Transl_elong_EFTu/EF1A_C"/>
</dbReference>
<dbReference type="InterPro" id="IPR041709">
    <property type="entry name" value="EF-Tu_GTP-bd"/>
</dbReference>
<keyword evidence="16" id="KW-1185">Reference proteome</keyword>
<accession>A0A1X7GCF0</accession>
<evidence type="ECO:0000256" key="2">
    <source>
        <dbReference type="ARBA" id="ARBA00022723"/>
    </source>
</evidence>
<evidence type="ECO:0000256" key="11">
    <source>
        <dbReference type="ARBA" id="ARBA00063778"/>
    </source>
</evidence>
<keyword evidence="5 13" id="KW-0378">Hydrolase</keyword>
<dbReference type="GO" id="GO:0005525">
    <property type="term" value="F:GTP binding"/>
    <property type="evidence" value="ECO:0007669"/>
    <property type="project" value="UniProtKB-UniRule"/>
</dbReference>